<dbReference type="EMBL" id="AQGV01000015">
    <property type="protein sequence ID" value="MBE0370542.1"/>
    <property type="molecule type" value="Genomic_DNA"/>
</dbReference>
<comment type="caution">
    <text evidence="2">The sequence shown here is derived from an EMBL/GenBank/DDBJ whole genome shotgun (WGS) entry which is preliminary data.</text>
</comment>
<sequence length="427" mass="48681">MAQECIDKRLPISVSSIKRAEAGEKILYRTLSIFARFFQVSIDVLLPNSPIPAWLYTHLISQSVEPCLGREWELHQLHSLLNYVESQHRAKTIYIYGITGSGKTHLLHHFIECVKAAGKYDLAFGQPHNCPPHKLKFSIANLIKQLLKIDHTATEVVIKEKVNLVVSSSLSYVRTLQLLAISLNQNQRNTLEKQTPLQINKIDKQIANDLIRYAAHKHIALVTFDDVHHLTYTQVQFLRLFTEEEYAQPILFIITAQPKGLFTSAPGWLSLAHTMPLKQLNLDAQTRLAKHYLAKRGLSIAKYQTRVKMAIERAAGNPAFLQQLLFSPHSQTCPPTELQRFIDNTLTDMPAELAELFQFSALQGFHFNASQLSQFTQKQHIRAPLCLAQKMLASGLVIRESDQYRFSHPLIWESIKNHHTQFAKNSV</sequence>
<dbReference type="RefSeq" id="WP_192509631.1">
    <property type="nucleotide sequence ID" value="NZ_AQGV01000015.1"/>
</dbReference>
<dbReference type="SUPFAM" id="SSF52540">
    <property type="entry name" value="P-loop containing nucleoside triphosphate hydrolases"/>
    <property type="match status" value="1"/>
</dbReference>
<reference evidence="2 3" key="1">
    <citation type="submission" date="2015-03" db="EMBL/GenBank/DDBJ databases">
        <title>Genome sequence of Pseudoalteromonas aurantia.</title>
        <authorList>
            <person name="Xie B.-B."/>
            <person name="Rong J.-C."/>
            <person name="Qin Q.-L."/>
            <person name="Zhang Y.-Z."/>
        </authorList>
    </citation>
    <scope>NUCLEOTIDE SEQUENCE [LARGE SCALE GENOMIC DNA]</scope>
    <source>
        <strain evidence="2 3">208</strain>
    </source>
</reference>
<accession>A0ABR9EHT5</accession>
<dbReference type="Proteomes" id="UP000615755">
    <property type="component" value="Unassembled WGS sequence"/>
</dbReference>
<dbReference type="Pfam" id="PF13191">
    <property type="entry name" value="AAA_16"/>
    <property type="match status" value="1"/>
</dbReference>
<keyword evidence="3" id="KW-1185">Reference proteome</keyword>
<evidence type="ECO:0000313" key="3">
    <source>
        <dbReference type="Proteomes" id="UP000615755"/>
    </source>
</evidence>
<evidence type="ECO:0000259" key="1">
    <source>
        <dbReference type="Pfam" id="PF13191"/>
    </source>
</evidence>
<dbReference type="InterPro" id="IPR041664">
    <property type="entry name" value="AAA_16"/>
</dbReference>
<dbReference type="InterPro" id="IPR027417">
    <property type="entry name" value="P-loop_NTPase"/>
</dbReference>
<proteinExistence type="predicted"/>
<dbReference type="Gene3D" id="3.40.50.300">
    <property type="entry name" value="P-loop containing nucleotide triphosphate hydrolases"/>
    <property type="match status" value="1"/>
</dbReference>
<name>A0ABR9EHT5_9GAMM</name>
<evidence type="ECO:0000313" key="2">
    <source>
        <dbReference type="EMBL" id="MBE0370542.1"/>
    </source>
</evidence>
<gene>
    <name evidence="2" type="ORF">PAUR_b0602</name>
</gene>
<organism evidence="2 3">
    <name type="scientific">Pseudoalteromonas aurantia 208</name>
    <dbReference type="NCBI Taxonomy" id="1314867"/>
    <lineage>
        <taxon>Bacteria</taxon>
        <taxon>Pseudomonadati</taxon>
        <taxon>Pseudomonadota</taxon>
        <taxon>Gammaproteobacteria</taxon>
        <taxon>Alteromonadales</taxon>
        <taxon>Pseudoalteromonadaceae</taxon>
        <taxon>Pseudoalteromonas</taxon>
    </lineage>
</organism>
<protein>
    <recommendedName>
        <fullName evidence="1">Orc1-like AAA ATPase domain-containing protein</fullName>
    </recommendedName>
</protein>
<feature type="domain" description="Orc1-like AAA ATPase" evidence="1">
    <location>
        <begin position="67"/>
        <end position="253"/>
    </location>
</feature>